<gene>
    <name evidence="1" type="ORF">HMPREF0022_02745</name>
</gene>
<reference evidence="1 2" key="1">
    <citation type="submission" date="2011-04" db="EMBL/GenBank/DDBJ databases">
        <authorList>
            <person name="Weinstock G."/>
            <person name="Sodergren E."/>
            <person name="Clifton S."/>
            <person name="Fulton L."/>
            <person name="Fulton B."/>
            <person name="Courtney L."/>
            <person name="Fronick C."/>
            <person name="Harrison M."/>
            <person name="Strong C."/>
            <person name="Farmer C."/>
            <person name="Delahaunty K."/>
            <person name="Markovic C."/>
            <person name="Hall O."/>
            <person name="Minx P."/>
            <person name="Tomlinson C."/>
            <person name="Mitreva M."/>
            <person name="Hou S."/>
            <person name="Chen J."/>
            <person name="Wollam A."/>
            <person name="Pepin K.H."/>
            <person name="Johnson M."/>
            <person name="Bhonagiri V."/>
            <person name="Zhang X."/>
            <person name="Suruliraj S."/>
            <person name="Warren W."/>
            <person name="Chinwalla A."/>
            <person name="Mardis E.R."/>
            <person name="Wilson R.K."/>
        </authorList>
    </citation>
    <scope>NUCLEOTIDE SEQUENCE [LARGE SCALE GENOMIC DNA]</scope>
    <source>
        <strain evidence="1 2">6014059</strain>
    </source>
</reference>
<evidence type="ECO:0000313" key="2">
    <source>
        <dbReference type="Proteomes" id="UP000003204"/>
    </source>
</evidence>
<dbReference type="EMBL" id="ACYS02000142">
    <property type="protein sequence ID" value="EGJ67532.1"/>
    <property type="molecule type" value="Genomic_DNA"/>
</dbReference>
<name>A0A828SMK3_ACIBA</name>
<proteinExistence type="predicted"/>
<accession>A0A828SMK3</accession>
<dbReference type="AlphaFoldDB" id="A0A828SMK3"/>
<sequence length="45" mass="5300">MIFYVAIDVYARAGIYRAFKYKIFLNESVMACFIDLSRNVIDFLV</sequence>
<comment type="caution">
    <text evidence="1">The sequence shown here is derived from an EMBL/GenBank/DDBJ whole genome shotgun (WGS) entry which is preliminary data.</text>
</comment>
<evidence type="ECO:0000313" key="1">
    <source>
        <dbReference type="EMBL" id="EGJ67532.1"/>
    </source>
</evidence>
<organism evidence="1 2">
    <name type="scientific">Acinetobacter baumannii 6014059</name>
    <dbReference type="NCBI Taxonomy" id="525242"/>
    <lineage>
        <taxon>Bacteria</taxon>
        <taxon>Pseudomonadati</taxon>
        <taxon>Pseudomonadota</taxon>
        <taxon>Gammaproteobacteria</taxon>
        <taxon>Moraxellales</taxon>
        <taxon>Moraxellaceae</taxon>
        <taxon>Acinetobacter</taxon>
        <taxon>Acinetobacter calcoaceticus/baumannii complex</taxon>
    </lineage>
</organism>
<protein>
    <submittedName>
        <fullName evidence="1">Uncharacterized protein</fullName>
    </submittedName>
</protein>
<dbReference type="Proteomes" id="UP000003204">
    <property type="component" value="Unassembled WGS sequence"/>
</dbReference>